<evidence type="ECO:0000313" key="2">
    <source>
        <dbReference type="EMBL" id="OBI86458.1"/>
    </source>
</evidence>
<dbReference type="STRING" id="1790.A5645_02570"/>
<name>A0A1A3CIE1_MYCAS</name>
<proteinExistence type="predicted"/>
<dbReference type="AlphaFoldDB" id="A0A1A3CIE1"/>
<gene>
    <name evidence="2" type="ORF">A9X01_17055</name>
</gene>
<dbReference type="SUPFAM" id="SSF54593">
    <property type="entry name" value="Glyoxalase/Bleomycin resistance protein/Dihydroxybiphenyl dioxygenase"/>
    <property type="match status" value="1"/>
</dbReference>
<accession>A0A1A3CIE1</accession>
<dbReference type="InterPro" id="IPR037523">
    <property type="entry name" value="VOC_core"/>
</dbReference>
<dbReference type="eggNOG" id="COG0346">
    <property type="taxonomic scope" value="Bacteria"/>
</dbReference>
<dbReference type="EMBL" id="LZKQ01000100">
    <property type="protein sequence ID" value="OBI86458.1"/>
    <property type="molecule type" value="Genomic_DNA"/>
</dbReference>
<protein>
    <submittedName>
        <fullName evidence="2">Bleomycin resistance protein</fullName>
    </submittedName>
</protein>
<reference evidence="2 3" key="1">
    <citation type="submission" date="2016-06" db="EMBL/GenBank/DDBJ databases">
        <authorList>
            <person name="Kjaerup R.B."/>
            <person name="Dalgaard T.S."/>
            <person name="Juul-Madsen H.R."/>
        </authorList>
    </citation>
    <scope>NUCLEOTIDE SEQUENCE [LARGE SCALE GENOMIC DNA]</scope>
    <source>
        <strain evidence="2 3">1081914.2</strain>
    </source>
</reference>
<dbReference type="OrthoDB" id="5185674at2"/>
<feature type="domain" description="VOC" evidence="1">
    <location>
        <begin position="19"/>
        <end position="150"/>
    </location>
</feature>
<comment type="caution">
    <text evidence="2">The sequence shown here is derived from an EMBL/GenBank/DDBJ whole genome shotgun (WGS) entry which is preliminary data.</text>
</comment>
<evidence type="ECO:0000313" key="3">
    <source>
        <dbReference type="Proteomes" id="UP000093795"/>
    </source>
</evidence>
<dbReference type="Pfam" id="PF13669">
    <property type="entry name" value="Glyoxalase_4"/>
    <property type="match status" value="1"/>
</dbReference>
<dbReference type="Proteomes" id="UP000093795">
    <property type="component" value="Unassembled WGS sequence"/>
</dbReference>
<dbReference type="RefSeq" id="WP_065120424.1">
    <property type="nucleotide sequence ID" value="NZ_LZKQ01000100.1"/>
</dbReference>
<dbReference type="InterPro" id="IPR029068">
    <property type="entry name" value="Glyas_Bleomycin-R_OHBP_Dase"/>
</dbReference>
<dbReference type="Gene3D" id="3.10.180.10">
    <property type="entry name" value="2,3-Dihydroxybiphenyl 1,2-Dioxygenase, domain 1"/>
    <property type="match status" value="1"/>
</dbReference>
<sequence>MAQATDCEELVTAALKPEDLYHTGVVVPDIEAAMARLTALAGYQWISPMSYTLPFRTTAGTRELTSTIVYSVQAPYLELLQEVPGTPWTAAPGNAVHHVGYFTDDLAEAARSLQGNGFVFEMTADVPGTELGLFAYYVDPFGTRIEIVDRALFPDFPAFVRSQAR</sequence>
<dbReference type="PROSITE" id="PS51819">
    <property type="entry name" value="VOC"/>
    <property type="match status" value="1"/>
</dbReference>
<evidence type="ECO:0000259" key="1">
    <source>
        <dbReference type="PROSITE" id="PS51819"/>
    </source>
</evidence>
<organism evidence="2 3">
    <name type="scientific">Mycobacterium asiaticum</name>
    <dbReference type="NCBI Taxonomy" id="1790"/>
    <lineage>
        <taxon>Bacteria</taxon>
        <taxon>Bacillati</taxon>
        <taxon>Actinomycetota</taxon>
        <taxon>Actinomycetes</taxon>
        <taxon>Mycobacteriales</taxon>
        <taxon>Mycobacteriaceae</taxon>
        <taxon>Mycobacterium</taxon>
    </lineage>
</organism>